<evidence type="ECO:0000313" key="2">
    <source>
        <dbReference type="EMBL" id="CAF0936096.1"/>
    </source>
</evidence>
<gene>
    <name evidence="2" type="ORF">OXX778_LOCUS13170</name>
</gene>
<reference evidence="2" key="1">
    <citation type="submission" date="2021-02" db="EMBL/GenBank/DDBJ databases">
        <authorList>
            <person name="Nowell W R."/>
        </authorList>
    </citation>
    <scope>NUCLEOTIDE SEQUENCE</scope>
    <source>
        <strain evidence="2">Ploen Becks lab</strain>
    </source>
</reference>
<dbReference type="AlphaFoldDB" id="A0A814C0P7"/>
<proteinExistence type="predicted"/>
<feature type="region of interest" description="Disordered" evidence="1">
    <location>
        <begin position="1"/>
        <end position="21"/>
    </location>
</feature>
<dbReference type="EMBL" id="CAJNOC010002485">
    <property type="protein sequence ID" value="CAF0936096.1"/>
    <property type="molecule type" value="Genomic_DNA"/>
</dbReference>
<comment type="caution">
    <text evidence="2">The sequence shown here is derived from an EMBL/GenBank/DDBJ whole genome shotgun (WGS) entry which is preliminary data.</text>
</comment>
<keyword evidence="3" id="KW-1185">Reference proteome</keyword>
<evidence type="ECO:0000313" key="3">
    <source>
        <dbReference type="Proteomes" id="UP000663879"/>
    </source>
</evidence>
<dbReference type="Proteomes" id="UP000663879">
    <property type="component" value="Unassembled WGS sequence"/>
</dbReference>
<accession>A0A814C0P7</accession>
<evidence type="ECO:0000256" key="1">
    <source>
        <dbReference type="SAM" id="MobiDB-lite"/>
    </source>
</evidence>
<protein>
    <submittedName>
        <fullName evidence="2">Uncharacterized protein</fullName>
    </submittedName>
</protein>
<name>A0A814C0P7_9BILA</name>
<organism evidence="2 3">
    <name type="scientific">Brachionus calyciflorus</name>
    <dbReference type="NCBI Taxonomy" id="104777"/>
    <lineage>
        <taxon>Eukaryota</taxon>
        <taxon>Metazoa</taxon>
        <taxon>Spiralia</taxon>
        <taxon>Gnathifera</taxon>
        <taxon>Rotifera</taxon>
        <taxon>Eurotatoria</taxon>
        <taxon>Monogononta</taxon>
        <taxon>Pseudotrocha</taxon>
        <taxon>Ploima</taxon>
        <taxon>Brachionidae</taxon>
        <taxon>Brachionus</taxon>
    </lineage>
</organism>
<sequence>MTIKDSKSDNENLETKMSQNERKINDLKSRCESFQRQISFMATHVFKYAALSFQIVIEKLLTIDYNSKNNSKEYLQALKQYFNSLVKDEASNFISPDIEDMTYWFEATLGLDETLIKHYKLKTSNINLQIELRKEALLEIINYWKAQHDEKGPE</sequence>